<evidence type="ECO:0000313" key="5">
    <source>
        <dbReference type="EMBL" id="RCL45366.1"/>
    </source>
</evidence>
<protein>
    <submittedName>
        <fullName evidence="5">Alpha/beta hydrolase</fullName>
    </submittedName>
</protein>
<dbReference type="InterPro" id="IPR029058">
    <property type="entry name" value="AB_hydrolase_fold"/>
</dbReference>
<keyword evidence="2 5" id="KW-0378">Hydrolase</keyword>
<comment type="caution">
    <text evidence="5">The sequence shown here is derived from an EMBL/GenBank/DDBJ whole genome shotgun (WGS) entry which is preliminary data.</text>
</comment>
<keyword evidence="3" id="KW-0812">Transmembrane</keyword>
<dbReference type="EMBL" id="QOPI01000003">
    <property type="protein sequence ID" value="RCL45366.1"/>
    <property type="molecule type" value="Genomic_DNA"/>
</dbReference>
<dbReference type="SUPFAM" id="SSF53474">
    <property type="entry name" value="alpha/beta-Hydrolases"/>
    <property type="match status" value="1"/>
</dbReference>
<gene>
    <name evidence="5" type="ORF">DBW92_01200</name>
</gene>
<evidence type="ECO:0000256" key="1">
    <source>
        <dbReference type="ARBA" id="ARBA00010515"/>
    </source>
</evidence>
<dbReference type="InterPro" id="IPR002168">
    <property type="entry name" value="Lipase_GDXG_HIS_AS"/>
</dbReference>
<evidence type="ECO:0000313" key="6">
    <source>
        <dbReference type="Proteomes" id="UP000252915"/>
    </source>
</evidence>
<evidence type="ECO:0000256" key="2">
    <source>
        <dbReference type="ARBA" id="ARBA00022801"/>
    </source>
</evidence>
<dbReference type="PANTHER" id="PTHR48081:SF8">
    <property type="entry name" value="ALPHA_BETA HYDROLASE FOLD-3 DOMAIN-CONTAINING PROTEIN-RELATED"/>
    <property type="match status" value="1"/>
</dbReference>
<proteinExistence type="inferred from homology"/>
<evidence type="ECO:0000256" key="3">
    <source>
        <dbReference type="SAM" id="Phobius"/>
    </source>
</evidence>
<keyword evidence="3" id="KW-1133">Transmembrane helix</keyword>
<dbReference type="GO" id="GO:0016787">
    <property type="term" value="F:hydrolase activity"/>
    <property type="evidence" value="ECO:0007669"/>
    <property type="project" value="UniProtKB-KW"/>
</dbReference>
<comment type="similarity">
    <text evidence="1">Belongs to the 'GDXG' lipolytic enzyme family.</text>
</comment>
<dbReference type="PANTHER" id="PTHR48081">
    <property type="entry name" value="AB HYDROLASE SUPERFAMILY PROTEIN C4A8.06C"/>
    <property type="match status" value="1"/>
</dbReference>
<feature type="transmembrane region" description="Helical" evidence="3">
    <location>
        <begin position="6"/>
        <end position="23"/>
    </location>
</feature>
<dbReference type="AlphaFoldDB" id="A0A368C8S4"/>
<sequence>MNYRRILLNIFFLIPAWVLRIFIWKKDKYIRGQVLDFKSSLFIALTPVSLLAKVEFADELRTAINEARISTPVSLKPKQQVLTKDHYLNSDNSHILCREYSPIKISKDKVILYFHGGGYVIGDVMTHDRWVSNMANFLEAKIFSLNYRLAPENKFPDALDDACMTLSWLNKLGYSNENISLCGDSAGAHLAAATSNHLALNKMTLPSSQCLIYPMINPDCSSESYNLFGDGYFLTNDTMIWFWDQLRNSDKDNNDIRFNLSKFPKDLENPKTLIITAGFDPLSDEGEDYAATLNNNGVNVEHIHYPNMFHGFVTMTKLKAAEYAANNFLEDYKEML</sequence>
<feature type="domain" description="Alpha/beta hydrolase fold-3" evidence="4">
    <location>
        <begin position="111"/>
        <end position="313"/>
    </location>
</feature>
<dbReference type="PROSITE" id="PS01173">
    <property type="entry name" value="LIPASE_GDXG_HIS"/>
    <property type="match status" value="1"/>
</dbReference>
<evidence type="ECO:0000259" key="4">
    <source>
        <dbReference type="Pfam" id="PF07859"/>
    </source>
</evidence>
<name>A0A368C8S4_9GAMM</name>
<dbReference type="InterPro" id="IPR050300">
    <property type="entry name" value="GDXG_lipolytic_enzyme"/>
</dbReference>
<keyword evidence="3" id="KW-0472">Membrane</keyword>
<dbReference type="Gene3D" id="3.40.50.1820">
    <property type="entry name" value="alpha/beta hydrolase"/>
    <property type="match status" value="1"/>
</dbReference>
<dbReference type="InterPro" id="IPR013094">
    <property type="entry name" value="AB_hydrolase_3"/>
</dbReference>
<dbReference type="Pfam" id="PF07859">
    <property type="entry name" value="Abhydrolase_3"/>
    <property type="match status" value="1"/>
</dbReference>
<dbReference type="Proteomes" id="UP000252915">
    <property type="component" value="Unassembled WGS sequence"/>
</dbReference>
<accession>A0A368C8S4</accession>
<organism evidence="5 6">
    <name type="scientific">SAR86 cluster bacterium</name>
    <dbReference type="NCBI Taxonomy" id="2030880"/>
    <lineage>
        <taxon>Bacteria</taxon>
        <taxon>Pseudomonadati</taxon>
        <taxon>Pseudomonadota</taxon>
        <taxon>Gammaproteobacteria</taxon>
        <taxon>SAR86 cluster</taxon>
    </lineage>
</organism>
<reference evidence="5 6" key="1">
    <citation type="journal article" date="2018" name="Microbiome">
        <title>Fine metagenomic profile of the Mediterranean stratified and mixed water columns revealed by assembly and recruitment.</title>
        <authorList>
            <person name="Haro-Moreno J.M."/>
            <person name="Lopez-Perez M."/>
            <person name="De La Torre J.R."/>
            <person name="Picazo A."/>
            <person name="Camacho A."/>
            <person name="Rodriguez-Valera F."/>
        </authorList>
    </citation>
    <scope>NUCLEOTIDE SEQUENCE [LARGE SCALE GENOMIC DNA]</scope>
    <source>
        <strain evidence="5">MED-G78</strain>
    </source>
</reference>